<feature type="transmembrane region" description="Helical" evidence="1">
    <location>
        <begin position="33"/>
        <end position="53"/>
    </location>
</feature>
<evidence type="ECO:0000256" key="1">
    <source>
        <dbReference type="SAM" id="Phobius"/>
    </source>
</evidence>
<dbReference type="AlphaFoldDB" id="A0A9P5ZP78"/>
<protein>
    <submittedName>
        <fullName evidence="2">Uncharacterized protein</fullName>
    </submittedName>
</protein>
<proteinExistence type="predicted"/>
<dbReference type="Proteomes" id="UP000807025">
    <property type="component" value="Unassembled WGS sequence"/>
</dbReference>
<name>A0A9P5ZP78_PLEER</name>
<keyword evidence="1" id="KW-1133">Transmembrane helix</keyword>
<feature type="transmembrane region" description="Helical" evidence="1">
    <location>
        <begin position="121"/>
        <end position="142"/>
    </location>
</feature>
<sequence length="145" mass="16923">MYQQQYYLQAAHPRLLGNRRSSRSRGLLCLSSLIFRFLLSTLIPLFVLLFSTFRLRRCWLFTSHFTYISACVVSITHLIFWSLLTYLHTSMCVHTYMHGDLVLPESSKNTITLSSRLVSRIVYVCVCTIQIKCYSLLLFICFDSC</sequence>
<comment type="caution">
    <text evidence="2">The sequence shown here is derived from an EMBL/GenBank/DDBJ whole genome shotgun (WGS) entry which is preliminary data.</text>
</comment>
<gene>
    <name evidence="2" type="ORF">BDN71DRAFT_249656</name>
</gene>
<keyword evidence="3" id="KW-1185">Reference proteome</keyword>
<keyword evidence="1" id="KW-0812">Transmembrane</keyword>
<reference evidence="2" key="1">
    <citation type="submission" date="2020-11" db="EMBL/GenBank/DDBJ databases">
        <authorList>
            <consortium name="DOE Joint Genome Institute"/>
            <person name="Ahrendt S."/>
            <person name="Riley R."/>
            <person name="Andreopoulos W."/>
            <person name="Labutti K."/>
            <person name="Pangilinan J."/>
            <person name="Ruiz-Duenas F.J."/>
            <person name="Barrasa J.M."/>
            <person name="Sanchez-Garcia M."/>
            <person name="Camarero S."/>
            <person name="Miyauchi S."/>
            <person name="Serrano A."/>
            <person name="Linde D."/>
            <person name="Babiker R."/>
            <person name="Drula E."/>
            <person name="Ayuso-Fernandez I."/>
            <person name="Pacheco R."/>
            <person name="Padilla G."/>
            <person name="Ferreira P."/>
            <person name="Barriuso J."/>
            <person name="Kellner H."/>
            <person name="Castanera R."/>
            <person name="Alfaro M."/>
            <person name="Ramirez L."/>
            <person name="Pisabarro A.G."/>
            <person name="Kuo A."/>
            <person name="Tritt A."/>
            <person name="Lipzen A."/>
            <person name="He G."/>
            <person name="Yan M."/>
            <person name="Ng V."/>
            <person name="Cullen D."/>
            <person name="Martin F."/>
            <person name="Rosso M.-N."/>
            <person name="Henrissat B."/>
            <person name="Hibbett D."/>
            <person name="Martinez A.T."/>
            <person name="Grigoriev I.V."/>
        </authorList>
    </citation>
    <scope>NUCLEOTIDE SEQUENCE</scope>
    <source>
        <strain evidence="2">ATCC 90797</strain>
    </source>
</reference>
<evidence type="ECO:0000313" key="3">
    <source>
        <dbReference type="Proteomes" id="UP000807025"/>
    </source>
</evidence>
<keyword evidence="1" id="KW-0472">Membrane</keyword>
<organism evidence="2 3">
    <name type="scientific">Pleurotus eryngii</name>
    <name type="common">Boletus of the steppes</name>
    <dbReference type="NCBI Taxonomy" id="5323"/>
    <lineage>
        <taxon>Eukaryota</taxon>
        <taxon>Fungi</taxon>
        <taxon>Dikarya</taxon>
        <taxon>Basidiomycota</taxon>
        <taxon>Agaricomycotina</taxon>
        <taxon>Agaricomycetes</taxon>
        <taxon>Agaricomycetidae</taxon>
        <taxon>Agaricales</taxon>
        <taxon>Pleurotineae</taxon>
        <taxon>Pleurotaceae</taxon>
        <taxon>Pleurotus</taxon>
    </lineage>
</organism>
<feature type="transmembrane region" description="Helical" evidence="1">
    <location>
        <begin position="65"/>
        <end position="87"/>
    </location>
</feature>
<evidence type="ECO:0000313" key="2">
    <source>
        <dbReference type="EMBL" id="KAF9489869.1"/>
    </source>
</evidence>
<dbReference type="EMBL" id="MU154656">
    <property type="protein sequence ID" value="KAF9489869.1"/>
    <property type="molecule type" value="Genomic_DNA"/>
</dbReference>
<accession>A0A9P5ZP78</accession>